<evidence type="ECO:0000313" key="2">
    <source>
        <dbReference type="Proteomes" id="UP000000755"/>
    </source>
</evidence>
<dbReference type="Proteomes" id="UP000000755">
    <property type="component" value="Chromosome"/>
</dbReference>
<gene>
    <name evidence="1" type="ordered locus">GFO_1854</name>
</gene>
<name>A0M2H9_CHRFK</name>
<reference evidence="1 2" key="1">
    <citation type="journal article" date="2006" name="Environ. Microbiol.">
        <title>Whole genome analysis of the marine Bacteroidetes'Gramella forsetii' reveals adaptations to degradation of polymeric organic matter.</title>
        <authorList>
            <person name="Bauer M."/>
            <person name="Kube M."/>
            <person name="Teeling H."/>
            <person name="Richter M."/>
            <person name="Lombardot T."/>
            <person name="Allers E."/>
            <person name="Wuerdemann C.A."/>
            <person name="Quast C."/>
            <person name="Kuhl H."/>
            <person name="Knaust F."/>
            <person name="Woebken D."/>
            <person name="Bischof K."/>
            <person name="Mussmann M."/>
            <person name="Choudhuri J.V."/>
            <person name="Meyer F."/>
            <person name="Reinhardt R."/>
            <person name="Amann R.I."/>
            <person name="Gloeckner F.O."/>
        </authorList>
    </citation>
    <scope>NUCLEOTIDE SEQUENCE [LARGE SCALE GENOMIC DNA]</scope>
    <source>
        <strain evidence="1 2">KT0803</strain>
    </source>
</reference>
<accession>A0M2H9</accession>
<protein>
    <submittedName>
        <fullName evidence="1">Uncharacterized protein</fullName>
    </submittedName>
</protein>
<dbReference type="EMBL" id="CU207366">
    <property type="protein sequence ID" value="CAL66824.1"/>
    <property type="molecule type" value="Genomic_DNA"/>
</dbReference>
<dbReference type="AlphaFoldDB" id="A0M2H9"/>
<dbReference type="HOGENOM" id="CLU_3382098_0_0_10"/>
<evidence type="ECO:0000313" key="1">
    <source>
        <dbReference type="EMBL" id="CAL66824.1"/>
    </source>
</evidence>
<dbReference type="KEGG" id="gfo:GFO_1854"/>
<organism evidence="1 2">
    <name type="scientific">Christiangramia forsetii (strain DSM 17595 / CGMCC 1.15422 / KT0803)</name>
    <name type="common">Gramella forsetii</name>
    <dbReference type="NCBI Taxonomy" id="411154"/>
    <lineage>
        <taxon>Bacteria</taxon>
        <taxon>Pseudomonadati</taxon>
        <taxon>Bacteroidota</taxon>
        <taxon>Flavobacteriia</taxon>
        <taxon>Flavobacteriales</taxon>
        <taxon>Flavobacteriaceae</taxon>
        <taxon>Christiangramia</taxon>
    </lineage>
</organism>
<proteinExistence type="predicted"/>
<dbReference type="STRING" id="411154.GFO_1854"/>
<sequence>MRSYLKALIDKAFSFISDFLFQIFNSYATLKAK</sequence>